<accession>A0A084JID1</accession>
<comment type="caution">
    <text evidence="1">The sequence shown here is derived from an EMBL/GenBank/DDBJ whole genome shotgun (WGS) entry which is preliminary data.</text>
</comment>
<dbReference type="Pfam" id="PF08890">
    <property type="entry name" value="Phage_TAC_5"/>
    <property type="match status" value="1"/>
</dbReference>
<keyword evidence="2" id="KW-1185">Reference proteome</keyword>
<dbReference type="EMBL" id="JPMD01000001">
    <property type="protein sequence ID" value="KEZ88715.1"/>
    <property type="molecule type" value="Genomic_DNA"/>
</dbReference>
<proteinExistence type="predicted"/>
<dbReference type="AlphaFoldDB" id="A0A084JID1"/>
<dbReference type="Proteomes" id="UP000028542">
    <property type="component" value="Unassembled WGS sequence"/>
</dbReference>
<organism evidence="1 2">
    <name type="scientific">Clostridium sulfidigenes</name>
    <dbReference type="NCBI Taxonomy" id="318464"/>
    <lineage>
        <taxon>Bacteria</taxon>
        <taxon>Bacillati</taxon>
        <taxon>Bacillota</taxon>
        <taxon>Clostridia</taxon>
        <taxon>Eubacteriales</taxon>
        <taxon>Clostridiaceae</taxon>
        <taxon>Clostridium</taxon>
    </lineage>
</organism>
<evidence type="ECO:0000313" key="2">
    <source>
        <dbReference type="Proteomes" id="UP000028542"/>
    </source>
</evidence>
<dbReference type="InterPro" id="IPR038559">
    <property type="entry name" value="XkdN-like_sf"/>
</dbReference>
<protein>
    <submittedName>
        <fullName evidence="1">Phage portal protein</fullName>
    </submittedName>
</protein>
<reference evidence="1 2" key="1">
    <citation type="submission" date="2014-07" db="EMBL/GenBank/DDBJ databases">
        <title>Draft genome of Clostridium sulfidigenes 113A isolated from sediments associated with methane hydrate from Krishna Godavari basin.</title>
        <authorList>
            <person name="Honkalas V.S."/>
            <person name="Dabir A.P."/>
            <person name="Arora P."/>
            <person name="Dhakephalkar P.K."/>
        </authorList>
    </citation>
    <scope>NUCLEOTIDE SEQUENCE [LARGE SCALE GENOMIC DNA]</scope>
    <source>
        <strain evidence="1 2">113A</strain>
    </source>
</reference>
<evidence type="ECO:0000313" key="1">
    <source>
        <dbReference type="EMBL" id="KEZ88715.1"/>
    </source>
</evidence>
<dbReference type="InterPro" id="IPR014986">
    <property type="entry name" value="XkdN-like"/>
</dbReference>
<gene>
    <name evidence="1" type="ORF">IO99_00625</name>
</gene>
<dbReference type="STRING" id="318464.IO99_00625"/>
<dbReference type="eggNOG" id="ENOG5031MHP">
    <property type="taxonomic scope" value="Bacteria"/>
</dbReference>
<dbReference type="Gene3D" id="3.30.2220.30">
    <property type="match status" value="1"/>
</dbReference>
<name>A0A084JID1_9CLOT</name>
<dbReference type="RefSeq" id="WP_035129036.1">
    <property type="nucleotide sequence ID" value="NZ_JPMD01000001.1"/>
</dbReference>
<sequence>MERNLSAFLNPIKIENEFVVVSNRFKDEKGVPISWEIRAIMSEENDILMKKHTRRDKKTKQEIFDRAAYVNDLVASAVVFPDLKNAELQKGYGVMGEVSLLSKMLSLGEFTTLSGAVQKLSGLEEEDETKIEEIKN</sequence>